<name>A0A835PHK6_VANPL</name>
<feature type="compositionally biased region" description="Low complexity" evidence="1">
    <location>
        <begin position="105"/>
        <end position="114"/>
    </location>
</feature>
<feature type="compositionally biased region" description="Basic and acidic residues" evidence="1">
    <location>
        <begin position="10"/>
        <end position="35"/>
    </location>
</feature>
<comment type="caution">
    <text evidence="2">The sequence shown here is derived from an EMBL/GenBank/DDBJ whole genome shotgun (WGS) entry which is preliminary data.</text>
</comment>
<feature type="compositionally biased region" description="Basic residues" evidence="1">
    <location>
        <begin position="143"/>
        <end position="152"/>
    </location>
</feature>
<evidence type="ECO:0000313" key="3">
    <source>
        <dbReference type="Proteomes" id="UP000636800"/>
    </source>
</evidence>
<sequence>MNLVEGMVRSGEREGKASVDAIEMDRHLSEGDRRALRGSKFAPLPALPSGSQPRLAHPNGPIATNKAAALAKFLERKLQQPGGLNSIDPNHLELAVKNAKETINASNGAAASSGRTVRHVSSFGDSHEPSEELLCGDMDETRPRKKTRKKVKVSGVEGKPGLFMKKKKKHKKSLGVNKRKKQKFSKRN</sequence>
<feature type="compositionally biased region" description="Basic residues" evidence="1">
    <location>
        <begin position="164"/>
        <end position="188"/>
    </location>
</feature>
<feature type="region of interest" description="Disordered" evidence="1">
    <location>
        <begin position="1"/>
        <end position="61"/>
    </location>
</feature>
<proteinExistence type="predicted"/>
<protein>
    <submittedName>
        <fullName evidence="2">Uncharacterized protein</fullName>
    </submittedName>
</protein>
<accession>A0A835PHK6</accession>
<gene>
    <name evidence="2" type="ORF">HPP92_025214</name>
</gene>
<keyword evidence="3" id="KW-1185">Reference proteome</keyword>
<dbReference type="EMBL" id="JADCNL010000014">
    <property type="protein sequence ID" value="KAG0452550.1"/>
    <property type="molecule type" value="Genomic_DNA"/>
</dbReference>
<organism evidence="2 3">
    <name type="scientific">Vanilla planifolia</name>
    <name type="common">Vanilla</name>
    <dbReference type="NCBI Taxonomy" id="51239"/>
    <lineage>
        <taxon>Eukaryota</taxon>
        <taxon>Viridiplantae</taxon>
        <taxon>Streptophyta</taxon>
        <taxon>Embryophyta</taxon>
        <taxon>Tracheophyta</taxon>
        <taxon>Spermatophyta</taxon>
        <taxon>Magnoliopsida</taxon>
        <taxon>Liliopsida</taxon>
        <taxon>Asparagales</taxon>
        <taxon>Orchidaceae</taxon>
        <taxon>Vanilloideae</taxon>
        <taxon>Vanilleae</taxon>
        <taxon>Vanilla</taxon>
    </lineage>
</organism>
<dbReference type="PANTHER" id="PTHR37255:SF1">
    <property type="entry name" value="OS07G0669600 PROTEIN"/>
    <property type="match status" value="1"/>
</dbReference>
<dbReference type="Proteomes" id="UP000636800">
    <property type="component" value="Unassembled WGS sequence"/>
</dbReference>
<dbReference type="AlphaFoldDB" id="A0A835PHK6"/>
<reference evidence="2 3" key="1">
    <citation type="journal article" date="2020" name="Nat. Food">
        <title>A phased Vanilla planifolia genome enables genetic improvement of flavour and production.</title>
        <authorList>
            <person name="Hasing T."/>
            <person name="Tang H."/>
            <person name="Brym M."/>
            <person name="Khazi F."/>
            <person name="Huang T."/>
            <person name="Chambers A.H."/>
        </authorList>
    </citation>
    <scope>NUCLEOTIDE SEQUENCE [LARGE SCALE GENOMIC DNA]</scope>
    <source>
        <tissue evidence="2">Leaf</tissue>
    </source>
</reference>
<dbReference type="OrthoDB" id="2082at2759"/>
<evidence type="ECO:0000313" key="2">
    <source>
        <dbReference type="EMBL" id="KAG0452550.1"/>
    </source>
</evidence>
<dbReference type="PANTHER" id="PTHR37255">
    <property type="entry name" value="OS07G0669600 PROTEIN"/>
    <property type="match status" value="1"/>
</dbReference>
<feature type="region of interest" description="Disordered" evidence="1">
    <location>
        <begin position="105"/>
        <end position="188"/>
    </location>
</feature>
<evidence type="ECO:0000256" key="1">
    <source>
        <dbReference type="SAM" id="MobiDB-lite"/>
    </source>
</evidence>